<dbReference type="InterPro" id="IPR021109">
    <property type="entry name" value="Peptidase_aspartic_dom_sf"/>
</dbReference>
<dbReference type="InterPro" id="IPR000477">
    <property type="entry name" value="RT_dom"/>
</dbReference>
<sequence>MPKYAKFLKSLLTNKSKLEEAYTVMMNERCSAVLLNKLPSKEKDPVSFTIPCHTSDLHINNGLADLGASISLIPYTMYEKLGLGEPKPTRMSLEIPDSSEPEKIITEPVIRRIDSLDTAYPGEHQNDGPDKIKSEHLYSVLENHKGAMAWKMSDIKGISPSFYVVKNEILKLLDSRLIYPISDSSWVSPIHVVPKTRGMTVVLNDNNELIPSRMVIGWRVCINYRKLNDATRKDHFTLPFIDQMFERLSGNDYYCFLDGFSGFFQIPFALEDQEKTIFTCPYGTFSYRRMPFGLCNALVTFQQCMTIIFHDTVKDFIEVFMDDFSVFANSFDSCLVNLDKMLARCKETNLVLNWEKYHFMASEAIVLEHKISRLGIEDAKPRLIRWVLLLQEFNIEIKDKKGEENLAAYHLSRLENPNMEDEPYAFRLCADNVMRRCVGGSEILEILAHCHSGPTGGHHSAPITGRKPLVDGDVEEDGDLSLEAMEDEAVTLVDGVFKGAFGALRDEW</sequence>
<dbReference type="InterPro" id="IPR053134">
    <property type="entry name" value="RNA-dir_DNA_polymerase"/>
</dbReference>
<feature type="domain" description="Reverse transcriptase" evidence="1">
    <location>
        <begin position="217"/>
        <end position="363"/>
    </location>
</feature>
<dbReference type="CDD" id="cd01647">
    <property type="entry name" value="RT_LTR"/>
    <property type="match status" value="1"/>
</dbReference>
<proteinExistence type="predicted"/>
<keyword evidence="2" id="KW-0695">RNA-directed DNA polymerase</keyword>
<dbReference type="Proteomes" id="UP001151760">
    <property type="component" value="Unassembled WGS sequence"/>
</dbReference>
<dbReference type="SUPFAM" id="SSF56672">
    <property type="entry name" value="DNA/RNA polymerases"/>
    <property type="match status" value="1"/>
</dbReference>
<dbReference type="PANTHER" id="PTHR24559">
    <property type="entry name" value="TRANSPOSON TY3-I GAG-POL POLYPROTEIN"/>
    <property type="match status" value="1"/>
</dbReference>
<reference evidence="2" key="2">
    <citation type="submission" date="2022-01" db="EMBL/GenBank/DDBJ databases">
        <authorList>
            <person name="Yamashiro T."/>
            <person name="Shiraishi A."/>
            <person name="Satake H."/>
            <person name="Nakayama K."/>
        </authorList>
    </citation>
    <scope>NUCLEOTIDE SEQUENCE</scope>
</reference>
<dbReference type="InterPro" id="IPR043502">
    <property type="entry name" value="DNA/RNA_pol_sf"/>
</dbReference>
<accession>A0ABQ4YZE9</accession>
<name>A0ABQ4YZE9_9ASTR</name>
<comment type="caution">
    <text evidence="2">The sequence shown here is derived from an EMBL/GenBank/DDBJ whole genome shotgun (WGS) entry which is preliminary data.</text>
</comment>
<dbReference type="EMBL" id="BQNB010010867">
    <property type="protein sequence ID" value="GJS82982.1"/>
    <property type="molecule type" value="Genomic_DNA"/>
</dbReference>
<dbReference type="Gene3D" id="3.30.70.270">
    <property type="match status" value="1"/>
</dbReference>
<evidence type="ECO:0000313" key="2">
    <source>
        <dbReference type="EMBL" id="GJS82982.1"/>
    </source>
</evidence>
<dbReference type="Gene3D" id="2.40.70.10">
    <property type="entry name" value="Acid Proteases"/>
    <property type="match status" value="1"/>
</dbReference>
<organism evidence="2 3">
    <name type="scientific">Tanacetum coccineum</name>
    <dbReference type="NCBI Taxonomy" id="301880"/>
    <lineage>
        <taxon>Eukaryota</taxon>
        <taxon>Viridiplantae</taxon>
        <taxon>Streptophyta</taxon>
        <taxon>Embryophyta</taxon>
        <taxon>Tracheophyta</taxon>
        <taxon>Spermatophyta</taxon>
        <taxon>Magnoliopsida</taxon>
        <taxon>eudicotyledons</taxon>
        <taxon>Gunneridae</taxon>
        <taxon>Pentapetalae</taxon>
        <taxon>asterids</taxon>
        <taxon>campanulids</taxon>
        <taxon>Asterales</taxon>
        <taxon>Asteraceae</taxon>
        <taxon>Asteroideae</taxon>
        <taxon>Anthemideae</taxon>
        <taxon>Anthemidinae</taxon>
        <taxon>Tanacetum</taxon>
    </lineage>
</organism>
<gene>
    <name evidence="2" type="ORF">Tco_0749523</name>
</gene>
<dbReference type="GO" id="GO:0003964">
    <property type="term" value="F:RNA-directed DNA polymerase activity"/>
    <property type="evidence" value="ECO:0007669"/>
    <property type="project" value="UniProtKB-KW"/>
</dbReference>
<evidence type="ECO:0000259" key="1">
    <source>
        <dbReference type="Pfam" id="PF00078"/>
    </source>
</evidence>
<keyword evidence="2" id="KW-0808">Transferase</keyword>
<evidence type="ECO:0000313" key="3">
    <source>
        <dbReference type="Proteomes" id="UP001151760"/>
    </source>
</evidence>
<protein>
    <submittedName>
        <fullName evidence="2">Reverse transcriptase domain-containing protein</fullName>
    </submittedName>
</protein>
<keyword evidence="3" id="KW-1185">Reference proteome</keyword>
<dbReference type="Pfam" id="PF00078">
    <property type="entry name" value="RVT_1"/>
    <property type="match status" value="1"/>
</dbReference>
<dbReference type="Gene3D" id="3.10.10.10">
    <property type="entry name" value="HIV Type 1 Reverse Transcriptase, subunit A, domain 1"/>
    <property type="match status" value="1"/>
</dbReference>
<dbReference type="PANTHER" id="PTHR24559:SF444">
    <property type="entry name" value="REVERSE TRANSCRIPTASE DOMAIN-CONTAINING PROTEIN"/>
    <property type="match status" value="1"/>
</dbReference>
<reference evidence="2" key="1">
    <citation type="journal article" date="2022" name="Int. J. Mol. Sci.">
        <title>Draft Genome of Tanacetum Coccineum: Genomic Comparison of Closely Related Tanacetum-Family Plants.</title>
        <authorList>
            <person name="Yamashiro T."/>
            <person name="Shiraishi A."/>
            <person name="Nakayama K."/>
            <person name="Satake H."/>
        </authorList>
    </citation>
    <scope>NUCLEOTIDE SEQUENCE</scope>
</reference>
<keyword evidence="2" id="KW-0548">Nucleotidyltransferase</keyword>
<dbReference type="InterPro" id="IPR043128">
    <property type="entry name" value="Rev_trsase/Diguanyl_cyclase"/>
</dbReference>